<dbReference type="Proteomes" id="UP000198324">
    <property type="component" value="Unassembled WGS sequence"/>
</dbReference>
<dbReference type="AlphaFoldDB" id="A0A238Z5C0"/>
<reference evidence="10 11" key="1">
    <citation type="submission" date="2017-06" db="EMBL/GenBank/DDBJ databases">
        <authorList>
            <person name="Kim H.J."/>
            <person name="Triplett B.A."/>
        </authorList>
    </citation>
    <scope>NUCLEOTIDE SEQUENCE [LARGE SCALE GENOMIC DNA]</scope>
    <source>
        <strain evidence="10 11">DSM 13116</strain>
    </source>
</reference>
<keyword evidence="4 8" id="KW-0547">Nucleotide-binding</keyword>
<sequence length="302" mass="33856">MESVITTDITELPLLSRGKVRDIYEAGPDSLLIVTTDRISAFDVIMDDPIPHKGVVLNQITLFWMDMFKDLVENHLLATDVRDFPKVLAPHASMLEGRSVLVRRAKPLAIECIVRGYITGSGWKDYLKSGSVCGHALPKGLRESDKLEKPLFTPSTKAELGAHDENISVEEAMRITGPLLANTAQELALGIYSKARDYAEKRGIIIADTKFEFGTVQNGGQEKLILIDEVLTPDSSRFWPMSDYAPGRGQQSFDKQFLRDWLEEIKFDKRPPAPKIPQSIIDQTRAKYLEAFRLLTGRELAV</sequence>
<comment type="catalytic activity">
    <reaction evidence="7 8">
        <text>5-amino-1-(5-phospho-D-ribosyl)imidazole-4-carboxylate + L-aspartate + ATP = (2S)-2-[5-amino-1-(5-phospho-beta-D-ribosyl)imidazole-4-carboxamido]succinate + ADP + phosphate + 2 H(+)</text>
        <dbReference type="Rhea" id="RHEA:22628"/>
        <dbReference type="ChEBI" id="CHEBI:15378"/>
        <dbReference type="ChEBI" id="CHEBI:29991"/>
        <dbReference type="ChEBI" id="CHEBI:30616"/>
        <dbReference type="ChEBI" id="CHEBI:43474"/>
        <dbReference type="ChEBI" id="CHEBI:58443"/>
        <dbReference type="ChEBI" id="CHEBI:77657"/>
        <dbReference type="ChEBI" id="CHEBI:456216"/>
        <dbReference type="EC" id="6.3.2.6"/>
    </reaction>
</comment>
<dbReference type="GO" id="GO:0006189">
    <property type="term" value="P:'de novo' IMP biosynthetic process"/>
    <property type="evidence" value="ECO:0007669"/>
    <property type="project" value="UniProtKB-UniRule"/>
</dbReference>
<dbReference type="InterPro" id="IPR018236">
    <property type="entry name" value="SAICAR_synthetase_CS"/>
</dbReference>
<dbReference type="NCBIfam" id="TIGR00081">
    <property type="entry name" value="purC"/>
    <property type="match status" value="1"/>
</dbReference>
<dbReference type="HAMAP" id="MF_00137">
    <property type="entry name" value="SAICAR_synth"/>
    <property type="match status" value="1"/>
</dbReference>
<dbReference type="PANTHER" id="PTHR43700">
    <property type="entry name" value="PHOSPHORIBOSYLAMINOIMIDAZOLE-SUCCINOCARBOXAMIDE SYNTHASE"/>
    <property type="match status" value="1"/>
</dbReference>
<dbReference type="CDD" id="cd01414">
    <property type="entry name" value="SAICAR_synt_Sc"/>
    <property type="match status" value="1"/>
</dbReference>
<feature type="domain" description="SAICAR synthetase/ADE2 N-terminal" evidence="9">
    <location>
        <begin position="15"/>
        <end position="266"/>
    </location>
</feature>
<evidence type="ECO:0000259" key="9">
    <source>
        <dbReference type="Pfam" id="PF01259"/>
    </source>
</evidence>
<accession>A0A238Z5C0</accession>
<dbReference type="Gene3D" id="3.30.470.20">
    <property type="entry name" value="ATP-grasp fold, B domain"/>
    <property type="match status" value="1"/>
</dbReference>
<dbReference type="RefSeq" id="WP_089272850.1">
    <property type="nucleotide sequence ID" value="NZ_FZOC01000002.1"/>
</dbReference>
<dbReference type="PROSITE" id="PS01058">
    <property type="entry name" value="SAICAR_SYNTHETASE_2"/>
    <property type="match status" value="1"/>
</dbReference>
<name>A0A238Z5C0_9BACT</name>
<evidence type="ECO:0000256" key="6">
    <source>
        <dbReference type="ARBA" id="ARBA00022840"/>
    </source>
</evidence>
<evidence type="ECO:0000256" key="7">
    <source>
        <dbReference type="ARBA" id="ARBA00048475"/>
    </source>
</evidence>
<dbReference type="GO" id="GO:0004639">
    <property type="term" value="F:phosphoribosylaminoimidazolesuccinocarboxamide synthase activity"/>
    <property type="evidence" value="ECO:0007669"/>
    <property type="project" value="UniProtKB-UniRule"/>
</dbReference>
<protein>
    <recommendedName>
        <fullName evidence="8">Phosphoribosylaminoimidazole-succinocarboxamide synthase</fullName>
        <ecNumber evidence="8">6.3.2.6</ecNumber>
    </recommendedName>
    <alternativeName>
        <fullName evidence="8">SAICAR synthetase</fullName>
    </alternativeName>
</protein>
<dbReference type="Pfam" id="PF01259">
    <property type="entry name" value="SAICAR_synt"/>
    <property type="match status" value="1"/>
</dbReference>
<dbReference type="GO" id="GO:0005524">
    <property type="term" value="F:ATP binding"/>
    <property type="evidence" value="ECO:0007669"/>
    <property type="project" value="UniProtKB-KW"/>
</dbReference>
<dbReference type="InterPro" id="IPR028923">
    <property type="entry name" value="SAICAR_synt/ADE2_N"/>
</dbReference>
<proteinExistence type="inferred from homology"/>
<dbReference type="EMBL" id="FZOC01000002">
    <property type="protein sequence ID" value="SNR78566.1"/>
    <property type="molecule type" value="Genomic_DNA"/>
</dbReference>
<keyword evidence="5 8" id="KW-0658">Purine biosynthesis</keyword>
<dbReference type="PANTHER" id="PTHR43700:SF1">
    <property type="entry name" value="PHOSPHORIBOSYLAMINOIMIDAZOLE-SUCCINOCARBOXAMIDE SYNTHASE"/>
    <property type="match status" value="1"/>
</dbReference>
<keyword evidence="6 8" id="KW-0067">ATP-binding</keyword>
<keyword evidence="11" id="KW-1185">Reference proteome</keyword>
<comment type="similarity">
    <text evidence="2 8">Belongs to the SAICAR synthetase family.</text>
</comment>
<dbReference type="OrthoDB" id="9801549at2"/>
<dbReference type="SUPFAM" id="SSF56104">
    <property type="entry name" value="SAICAR synthase-like"/>
    <property type="match status" value="1"/>
</dbReference>
<evidence type="ECO:0000256" key="8">
    <source>
        <dbReference type="HAMAP-Rule" id="MF_00137"/>
    </source>
</evidence>
<dbReference type="UniPathway" id="UPA00074">
    <property type="reaction ID" value="UER00131"/>
</dbReference>
<comment type="pathway">
    <text evidence="1 8">Purine metabolism; IMP biosynthesis via de novo pathway; 5-amino-1-(5-phospho-D-ribosyl)imidazole-4-carboxamide from 5-amino-1-(5-phospho-D-ribosyl)imidazole-4-carboxylate: step 1/2.</text>
</comment>
<dbReference type="NCBIfam" id="NF010568">
    <property type="entry name" value="PRK13961.1"/>
    <property type="match status" value="1"/>
</dbReference>
<evidence type="ECO:0000256" key="3">
    <source>
        <dbReference type="ARBA" id="ARBA00022598"/>
    </source>
</evidence>
<evidence type="ECO:0000256" key="4">
    <source>
        <dbReference type="ARBA" id="ARBA00022741"/>
    </source>
</evidence>
<dbReference type="FunFam" id="3.30.470.20:FF:000015">
    <property type="entry name" value="Phosphoribosylaminoimidazole-succinocarboxamide synthase"/>
    <property type="match status" value="1"/>
</dbReference>
<dbReference type="InterPro" id="IPR001636">
    <property type="entry name" value="SAICAR_synth"/>
</dbReference>
<dbReference type="GO" id="GO:0005737">
    <property type="term" value="C:cytoplasm"/>
    <property type="evidence" value="ECO:0007669"/>
    <property type="project" value="TreeGrafter"/>
</dbReference>
<organism evidence="10 11">
    <name type="scientific">Humidesulfovibrio mexicanus</name>
    <dbReference type="NCBI Taxonomy" id="147047"/>
    <lineage>
        <taxon>Bacteria</taxon>
        <taxon>Pseudomonadati</taxon>
        <taxon>Thermodesulfobacteriota</taxon>
        <taxon>Desulfovibrionia</taxon>
        <taxon>Desulfovibrionales</taxon>
        <taxon>Desulfovibrionaceae</taxon>
        <taxon>Humidesulfovibrio</taxon>
    </lineage>
</organism>
<gene>
    <name evidence="8" type="primary">purC</name>
    <name evidence="10" type="ORF">SAMN04488503_1266</name>
</gene>
<keyword evidence="3 8" id="KW-0436">Ligase</keyword>
<evidence type="ECO:0000313" key="11">
    <source>
        <dbReference type="Proteomes" id="UP000198324"/>
    </source>
</evidence>
<evidence type="ECO:0000256" key="1">
    <source>
        <dbReference type="ARBA" id="ARBA00004672"/>
    </source>
</evidence>
<dbReference type="EC" id="6.3.2.6" evidence="8"/>
<dbReference type="Gene3D" id="3.30.200.20">
    <property type="entry name" value="Phosphorylase Kinase, domain 1"/>
    <property type="match status" value="1"/>
</dbReference>
<evidence type="ECO:0000313" key="10">
    <source>
        <dbReference type="EMBL" id="SNR78566.1"/>
    </source>
</evidence>
<evidence type="ECO:0000256" key="5">
    <source>
        <dbReference type="ARBA" id="ARBA00022755"/>
    </source>
</evidence>
<evidence type="ECO:0000256" key="2">
    <source>
        <dbReference type="ARBA" id="ARBA00010190"/>
    </source>
</evidence>